<dbReference type="Gene3D" id="3.40.50.300">
    <property type="entry name" value="P-loop containing nucleotide triphosphate hydrolases"/>
    <property type="match status" value="1"/>
</dbReference>
<name>X1HWM9_9ZZZZ</name>
<proteinExistence type="predicted"/>
<reference evidence="1" key="1">
    <citation type="journal article" date="2014" name="Front. Microbiol.">
        <title>High frequency of phylogenetically diverse reductive dehalogenase-homologous genes in deep subseafloor sedimentary metagenomes.</title>
        <authorList>
            <person name="Kawai M."/>
            <person name="Futagami T."/>
            <person name="Toyoda A."/>
            <person name="Takaki Y."/>
            <person name="Nishi S."/>
            <person name="Hori S."/>
            <person name="Arai W."/>
            <person name="Tsubouchi T."/>
            <person name="Morono Y."/>
            <person name="Uchiyama I."/>
            <person name="Ito T."/>
            <person name="Fujiyama A."/>
            <person name="Inagaki F."/>
            <person name="Takami H."/>
        </authorList>
    </citation>
    <scope>NUCLEOTIDE SEQUENCE</scope>
    <source>
        <strain evidence="1">Expedition CK06-06</strain>
    </source>
</reference>
<comment type="caution">
    <text evidence="1">The sequence shown here is derived from an EMBL/GenBank/DDBJ whole genome shotgun (WGS) entry which is preliminary data.</text>
</comment>
<protein>
    <recommendedName>
        <fullName evidence="2">Dephospho-CoA kinase</fullName>
    </recommendedName>
</protein>
<dbReference type="EMBL" id="BARU01017259">
    <property type="protein sequence ID" value="GAH58239.1"/>
    <property type="molecule type" value="Genomic_DNA"/>
</dbReference>
<accession>X1HWM9</accession>
<sequence length="73" mass="8033">MTESKIKIIGVTGMPGSGKSVFAEHANNKGYQTVVMGDVVRAKVLEYGYEPSPESGRKMMMELRENMGKKPLL</sequence>
<dbReference type="AlphaFoldDB" id="X1HWM9"/>
<dbReference type="PANTHER" id="PTHR41930">
    <property type="entry name" value="UPF0200 PROTEIN MJ1399"/>
    <property type="match status" value="1"/>
</dbReference>
<evidence type="ECO:0000313" key="1">
    <source>
        <dbReference type="EMBL" id="GAH58239.1"/>
    </source>
</evidence>
<organism evidence="1">
    <name type="scientific">marine sediment metagenome</name>
    <dbReference type="NCBI Taxonomy" id="412755"/>
    <lineage>
        <taxon>unclassified sequences</taxon>
        <taxon>metagenomes</taxon>
        <taxon>ecological metagenomes</taxon>
    </lineage>
</organism>
<feature type="non-terminal residue" evidence="1">
    <location>
        <position position="73"/>
    </location>
</feature>
<dbReference type="Pfam" id="PF13207">
    <property type="entry name" value="AAA_17"/>
    <property type="match status" value="1"/>
</dbReference>
<dbReference type="SUPFAM" id="SSF52540">
    <property type="entry name" value="P-loop containing nucleoside triphosphate hydrolases"/>
    <property type="match status" value="1"/>
</dbReference>
<dbReference type="PANTHER" id="PTHR41930:SF1">
    <property type="entry name" value="DEPHOSPHO-COA KINASE"/>
    <property type="match status" value="1"/>
</dbReference>
<evidence type="ECO:0008006" key="2">
    <source>
        <dbReference type="Google" id="ProtNLM"/>
    </source>
</evidence>
<gene>
    <name evidence="1" type="ORF">S03H2_28640</name>
</gene>
<dbReference type="InterPro" id="IPR027417">
    <property type="entry name" value="P-loop_NTPase"/>
</dbReference>